<sequence length="39" mass="4471">MVEDLENHCACGYCTLSMVQGYLFDFPYVKIVTPTLRGR</sequence>
<reference evidence="1 2" key="1">
    <citation type="submission" date="2009-01" db="EMBL/GenBank/DDBJ databases">
        <authorList>
            <person name="Fulton L."/>
            <person name="Clifton S."/>
            <person name="Chinwalla A.T."/>
            <person name="Mitreva M."/>
            <person name="Sodergren E."/>
            <person name="Weinstock G."/>
            <person name="Clifton S."/>
            <person name="Dooling D.J."/>
            <person name="Fulton B."/>
            <person name="Minx P."/>
            <person name="Pepin K.H."/>
            <person name="Johnson M."/>
            <person name="Bhonagiri V."/>
            <person name="Nash W.E."/>
            <person name="Mardis E.R."/>
            <person name="Wilson R.K."/>
        </authorList>
    </citation>
    <scope>NUCLEOTIDE SEQUENCE [LARGE SCALE GENOMIC DNA]</scope>
    <source>
        <strain evidence="1 2">ATCC 33806</strain>
    </source>
</reference>
<name>C0DZ69_9CORY</name>
<comment type="caution">
    <text evidence="1">The sequence shown here is derived from an EMBL/GenBank/DDBJ whole genome shotgun (WGS) entry which is preliminary data.</text>
</comment>
<dbReference type="AlphaFoldDB" id="C0DZ69"/>
<proteinExistence type="predicted"/>
<organism evidence="1 2">
    <name type="scientific">Corynebacterium matruchotii ATCC 33806</name>
    <dbReference type="NCBI Taxonomy" id="566549"/>
    <lineage>
        <taxon>Bacteria</taxon>
        <taxon>Bacillati</taxon>
        <taxon>Actinomycetota</taxon>
        <taxon>Actinomycetes</taxon>
        <taxon>Mycobacteriales</taxon>
        <taxon>Corynebacteriaceae</taxon>
        <taxon>Corynebacterium</taxon>
    </lineage>
</organism>
<dbReference type="HOGENOM" id="CLU_3308177_0_0_11"/>
<dbReference type="EMBL" id="ACEB01000001">
    <property type="protein sequence ID" value="EEG28413.1"/>
    <property type="molecule type" value="Genomic_DNA"/>
</dbReference>
<gene>
    <name evidence="1" type="ORF">CORMATOL_00065</name>
</gene>
<protein>
    <submittedName>
        <fullName evidence="1">Uncharacterized protein</fullName>
    </submittedName>
</protein>
<accession>C0DZ69</accession>
<dbReference type="Proteomes" id="UP000006247">
    <property type="component" value="Unassembled WGS sequence"/>
</dbReference>
<evidence type="ECO:0000313" key="1">
    <source>
        <dbReference type="EMBL" id="EEG28413.1"/>
    </source>
</evidence>
<evidence type="ECO:0000313" key="2">
    <source>
        <dbReference type="Proteomes" id="UP000006247"/>
    </source>
</evidence>